<dbReference type="PANTHER" id="PTHR36029:SF1">
    <property type="entry name" value="PROTEIN TPLATE"/>
    <property type="match status" value="1"/>
</dbReference>
<protein>
    <submittedName>
        <fullName evidence="2">Uncharacterized protein</fullName>
    </submittedName>
</protein>
<accession>A0A7J7MI51</accession>
<reference evidence="2 3" key="1">
    <citation type="journal article" date="2020" name="IScience">
        <title>Genome Sequencing of the Endangered Kingdonia uniflora (Circaeasteraceae, Ranunculales) Reveals Potential Mechanisms of Evolutionary Specialization.</title>
        <authorList>
            <person name="Sun Y."/>
            <person name="Deng T."/>
            <person name="Zhang A."/>
            <person name="Moore M.J."/>
            <person name="Landis J.B."/>
            <person name="Lin N."/>
            <person name="Zhang H."/>
            <person name="Zhang X."/>
            <person name="Huang J."/>
            <person name="Zhang X."/>
            <person name="Sun H."/>
            <person name="Wang H."/>
        </authorList>
    </citation>
    <scope>NUCLEOTIDE SEQUENCE [LARGE SCALE GENOMIC DNA]</scope>
    <source>
        <strain evidence="2">TB1705</strain>
        <tissue evidence="2">Leaf</tissue>
    </source>
</reference>
<dbReference type="AlphaFoldDB" id="A0A7J7MI51"/>
<dbReference type="PANTHER" id="PTHR36029">
    <property type="entry name" value="TSET COMPLEX MEMBER TSTA"/>
    <property type="match status" value="1"/>
</dbReference>
<dbReference type="Proteomes" id="UP000541444">
    <property type="component" value="Unassembled WGS sequence"/>
</dbReference>
<feature type="coiled-coil region" evidence="1">
    <location>
        <begin position="79"/>
        <end position="106"/>
    </location>
</feature>
<proteinExistence type="predicted"/>
<name>A0A7J7MI51_9MAGN</name>
<organism evidence="2 3">
    <name type="scientific">Kingdonia uniflora</name>
    <dbReference type="NCBI Taxonomy" id="39325"/>
    <lineage>
        <taxon>Eukaryota</taxon>
        <taxon>Viridiplantae</taxon>
        <taxon>Streptophyta</taxon>
        <taxon>Embryophyta</taxon>
        <taxon>Tracheophyta</taxon>
        <taxon>Spermatophyta</taxon>
        <taxon>Magnoliopsida</taxon>
        <taxon>Ranunculales</taxon>
        <taxon>Circaeasteraceae</taxon>
        <taxon>Kingdonia</taxon>
    </lineage>
</organism>
<evidence type="ECO:0000313" key="2">
    <source>
        <dbReference type="EMBL" id="KAF6154408.1"/>
    </source>
</evidence>
<dbReference type="GO" id="GO:0006897">
    <property type="term" value="P:endocytosis"/>
    <property type="evidence" value="ECO:0007669"/>
    <property type="project" value="InterPro"/>
</dbReference>
<gene>
    <name evidence="2" type="ORF">GIB67_028300</name>
</gene>
<evidence type="ECO:0000256" key="1">
    <source>
        <dbReference type="SAM" id="Coils"/>
    </source>
</evidence>
<dbReference type="EMBL" id="JACGCM010001497">
    <property type="protein sequence ID" value="KAF6154408.1"/>
    <property type="molecule type" value="Genomic_DNA"/>
</dbReference>
<evidence type="ECO:0000313" key="3">
    <source>
        <dbReference type="Proteomes" id="UP000541444"/>
    </source>
</evidence>
<keyword evidence="3" id="KW-1185">Reference proteome</keyword>
<dbReference type="InterPro" id="IPR037501">
    <property type="entry name" value="TPLATE"/>
</dbReference>
<keyword evidence="1" id="KW-0175">Coiled coil</keyword>
<comment type="caution">
    <text evidence="2">The sequence shown here is derived from an EMBL/GenBank/DDBJ whole genome shotgun (WGS) entry which is preliminary data.</text>
</comment>
<sequence length="269" mass="30244">MDRRNSAKKMTPVQIDIARKAKRVVENLGTTNNLNHRGKYWVDQIDAGEVDLTVLFGPERTGRVNVTGFDISPTVYNSVQQSGVLVQSLQEEVKELREEVVLVQGLKDEVASLSQDSLSAESRSKLLDKVQKFIPPTVMIPERSCSNIIYNDGVIQNSNGFPLLIRRLQRQEHIGTKTTVQIRSHAQKFFSKVNTPRICAHLIWSVAEHIDQEGLDLLLADDPEDPLNIIITNTQKVLFDMDSSANTSNRLQDVQTVLCAQCLRSRMPP</sequence>
<dbReference type="OrthoDB" id="1990335at2759"/>